<keyword evidence="2" id="KW-1185">Reference proteome</keyword>
<proteinExistence type="predicted"/>
<sequence>PLSSPRRAPPSPPPRPWQLLGRLPLVAESARRSTSSSFTMLLRIFNLGNISPVPLSELVANWEFTVILEVYGDLPSCPARVTRGPQA</sequence>
<feature type="non-terminal residue" evidence="1">
    <location>
        <position position="1"/>
    </location>
</feature>
<evidence type="ECO:0000313" key="1">
    <source>
        <dbReference type="EMBL" id="BAT73426.1"/>
    </source>
</evidence>
<reference evidence="1 2" key="1">
    <citation type="journal article" date="2015" name="Sci. Rep.">
        <title>The power of single molecule real-time sequencing technology in the de novo assembly of a eukaryotic genome.</title>
        <authorList>
            <person name="Sakai H."/>
            <person name="Naito K."/>
            <person name="Ogiso-Tanaka E."/>
            <person name="Takahashi Y."/>
            <person name="Iseki K."/>
            <person name="Muto C."/>
            <person name="Satou K."/>
            <person name="Teruya K."/>
            <person name="Shiroma A."/>
            <person name="Shimoji M."/>
            <person name="Hirano T."/>
            <person name="Itoh T."/>
            <person name="Kaga A."/>
            <person name="Tomooka N."/>
        </authorList>
    </citation>
    <scope>NUCLEOTIDE SEQUENCE [LARGE SCALE GENOMIC DNA]</scope>
    <source>
        <strain evidence="2">cv. Shumari</strain>
    </source>
</reference>
<accession>A0A0S3QYN1</accession>
<evidence type="ECO:0000313" key="2">
    <source>
        <dbReference type="Proteomes" id="UP000291084"/>
    </source>
</evidence>
<dbReference type="EMBL" id="AP015034">
    <property type="protein sequence ID" value="BAT73426.1"/>
    <property type="molecule type" value="Genomic_DNA"/>
</dbReference>
<dbReference type="AlphaFoldDB" id="A0A0S3QYN1"/>
<organism evidence="1 2">
    <name type="scientific">Vigna angularis var. angularis</name>
    <dbReference type="NCBI Taxonomy" id="157739"/>
    <lineage>
        <taxon>Eukaryota</taxon>
        <taxon>Viridiplantae</taxon>
        <taxon>Streptophyta</taxon>
        <taxon>Embryophyta</taxon>
        <taxon>Tracheophyta</taxon>
        <taxon>Spermatophyta</taxon>
        <taxon>Magnoliopsida</taxon>
        <taxon>eudicotyledons</taxon>
        <taxon>Gunneridae</taxon>
        <taxon>Pentapetalae</taxon>
        <taxon>rosids</taxon>
        <taxon>fabids</taxon>
        <taxon>Fabales</taxon>
        <taxon>Fabaceae</taxon>
        <taxon>Papilionoideae</taxon>
        <taxon>50 kb inversion clade</taxon>
        <taxon>NPAAA clade</taxon>
        <taxon>indigoferoid/millettioid clade</taxon>
        <taxon>Phaseoleae</taxon>
        <taxon>Vigna</taxon>
    </lineage>
</organism>
<protein>
    <submittedName>
        <fullName evidence="1">Uncharacterized protein</fullName>
    </submittedName>
</protein>
<name>A0A0S3QYN1_PHAAN</name>
<gene>
    <name evidence="1" type="primary">Vigan.01G090700</name>
    <name evidence="1" type="ORF">VIGAN_01090700</name>
</gene>
<dbReference type="Proteomes" id="UP000291084">
    <property type="component" value="Chromosome 1"/>
</dbReference>